<dbReference type="InterPro" id="IPR050261">
    <property type="entry name" value="FrsA_esterase"/>
</dbReference>
<dbReference type="GO" id="GO:0016740">
    <property type="term" value="F:transferase activity"/>
    <property type="evidence" value="ECO:0007669"/>
    <property type="project" value="UniProtKB-KW"/>
</dbReference>
<organism evidence="3 4">
    <name type="scientific">Fusarium oxysporum f. sp. cubense</name>
    <dbReference type="NCBI Taxonomy" id="61366"/>
    <lineage>
        <taxon>Eukaryota</taxon>
        <taxon>Fungi</taxon>
        <taxon>Dikarya</taxon>
        <taxon>Ascomycota</taxon>
        <taxon>Pezizomycotina</taxon>
        <taxon>Sordariomycetes</taxon>
        <taxon>Hypocreomycetidae</taxon>
        <taxon>Hypocreales</taxon>
        <taxon>Nectriaceae</taxon>
        <taxon>Fusarium</taxon>
        <taxon>Fusarium oxysporum species complex</taxon>
    </lineage>
</organism>
<proteinExistence type="predicted"/>
<name>A0A559LAY3_FUSOC</name>
<feature type="domain" description="Xaa-Pro dipeptidyl-peptidase-like" evidence="2">
    <location>
        <begin position="44"/>
        <end position="176"/>
    </location>
</feature>
<dbReference type="AlphaFoldDB" id="A0A559LAY3"/>
<keyword evidence="3" id="KW-0808">Transferase</keyword>
<comment type="caution">
    <text evidence="3">The sequence shown here is derived from an EMBL/GenBank/DDBJ whole genome shotgun (WGS) entry which is preliminary data.</text>
</comment>
<dbReference type="Proteomes" id="UP000320707">
    <property type="component" value="Unassembled WGS sequence"/>
</dbReference>
<sequence>MPFKLAPPTIPTHYLVLSVHHSNSTVLKHKWHPNKTSIQSSRNGLRIAVSIFADMQADSKPQPTIVMGHGIGAVKDAGLAPFARAFAAHKYTAVIFDYLYIGQIAGEPRNLMNVGQQLQDFRDVISWVRSQPDKFDVGRIVAWGTSFGGMHTTALLAEDHELAGAIAQCPCVDGLAATMQVPFSMAFRLTWSALYDLGRSFFGFEPVYVNLTADALPGSPLAIMTGLDVMEGWKRLTPEEHVPFPNKITSRSLLSLFVHRPVRHIHRSSKPYLIVLPTWDSQAPLGAAEKAVELAPKGEGLRVPGGHFDLYFSGPAFKENIMGQIEFLHKVLGMHST</sequence>
<evidence type="ECO:0000313" key="4">
    <source>
        <dbReference type="Proteomes" id="UP000320707"/>
    </source>
</evidence>
<evidence type="ECO:0000256" key="1">
    <source>
        <dbReference type="ARBA" id="ARBA00022801"/>
    </source>
</evidence>
<evidence type="ECO:0000259" key="2">
    <source>
        <dbReference type="Pfam" id="PF02129"/>
    </source>
</evidence>
<dbReference type="Gene3D" id="3.40.50.1820">
    <property type="entry name" value="alpha/beta hydrolase"/>
    <property type="match status" value="1"/>
</dbReference>
<gene>
    <name evidence="3" type="ORF">Focb16_v000084</name>
</gene>
<dbReference type="InterPro" id="IPR029058">
    <property type="entry name" value="AB_hydrolase_fold"/>
</dbReference>
<dbReference type="InterPro" id="IPR000383">
    <property type="entry name" value="Xaa-Pro-like_dom"/>
</dbReference>
<dbReference type="PANTHER" id="PTHR22946">
    <property type="entry name" value="DIENELACTONE HYDROLASE DOMAIN-CONTAINING PROTEIN-RELATED"/>
    <property type="match status" value="1"/>
</dbReference>
<dbReference type="GO" id="GO:0016788">
    <property type="term" value="F:hydrolase activity, acting on ester bonds"/>
    <property type="evidence" value="ECO:0007669"/>
    <property type="project" value="UniProtKB-ARBA"/>
</dbReference>
<dbReference type="Pfam" id="PF02129">
    <property type="entry name" value="Peptidase_S15"/>
    <property type="match status" value="1"/>
</dbReference>
<keyword evidence="1" id="KW-0378">Hydrolase</keyword>
<dbReference type="EMBL" id="SRMI01000005">
    <property type="protein sequence ID" value="TVY70510.1"/>
    <property type="molecule type" value="Genomic_DNA"/>
</dbReference>
<protein>
    <submittedName>
        <fullName evidence="3">Polyketide transferase</fullName>
    </submittedName>
</protein>
<dbReference type="SUPFAM" id="SSF53474">
    <property type="entry name" value="alpha/beta-Hydrolases"/>
    <property type="match status" value="1"/>
</dbReference>
<dbReference type="PANTHER" id="PTHR22946:SF9">
    <property type="entry name" value="POLYKETIDE TRANSFERASE AF380"/>
    <property type="match status" value="1"/>
</dbReference>
<reference evidence="3 4" key="1">
    <citation type="journal article" date="2019" name="Microbiol. Resour. Announc.">
        <title>High-quality draft genome sequence of Fusarium oxysporum f. sp. cubense strain 160527, a causal agent of Panama disease.</title>
        <authorList>
            <person name="Asai S."/>
            <person name="Ayukawa Y."/>
            <person name="Gan P."/>
            <person name="Masuda S."/>
            <person name="Komatsu K."/>
            <person name="Shirasu K."/>
            <person name="Arie T."/>
        </authorList>
    </citation>
    <scope>NUCLEOTIDE SEQUENCE [LARGE SCALE GENOMIC DNA]</scope>
    <source>
        <strain evidence="3 4">160527</strain>
    </source>
</reference>
<accession>A0A559LAY3</accession>
<evidence type="ECO:0000313" key="3">
    <source>
        <dbReference type="EMBL" id="TVY70510.1"/>
    </source>
</evidence>